<evidence type="ECO:0000313" key="3">
    <source>
        <dbReference type="Proteomes" id="UP001358586"/>
    </source>
</evidence>
<evidence type="ECO:0000256" key="1">
    <source>
        <dbReference type="SAM" id="MobiDB-lite"/>
    </source>
</evidence>
<name>A0ABR0Q2D7_GOSAR</name>
<proteinExistence type="predicted"/>
<organism evidence="2 3">
    <name type="scientific">Gossypium arboreum</name>
    <name type="common">Tree cotton</name>
    <name type="synonym">Gossypium nanking</name>
    <dbReference type="NCBI Taxonomy" id="29729"/>
    <lineage>
        <taxon>Eukaryota</taxon>
        <taxon>Viridiplantae</taxon>
        <taxon>Streptophyta</taxon>
        <taxon>Embryophyta</taxon>
        <taxon>Tracheophyta</taxon>
        <taxon>Spermatophyta</taxon>
        <taxon>Magnoliopsida</taxon>
        <taxon>eudicotyledons</taxon>
        <taxon>Gunneridae</taxon>
        <taxon>Pentapetalae</taxon>
        <taxon>rosids</taxon>
        <taxon>malvids</taxon>
        <taxon>Malvales</taxon>
        <taxon>Malvaceae</taxon>
        <taxon>Malvoideae</taxon>
        <taxon>Gossypium</taxon>
    </lineage>
</organism>
<accession>A0ABR0Q2D7</accession>
<dbReference type="Proteomes" id="UP001358586">
    <property type="component" value="Chromosome 5"/>
</dbReference>
<dbReference type="EMBL" id="JARKNE010000005">
    <property type="protein sequence ID" value="KAK5833315.1"/>
    <property type="molecule type" value="Genomic_DNA"/>
</dbReference>
<feature type="region of interest" description="Disordered" evidence="1">
    <location>
        <begin position="1"/>
        <end position="39"/>
    </location>
</feature>
<sequence length="76" mass="8366">MLSCTHSLDTMTNPKGKKTTVPASKKQKGAASSSSPTAEIRHPFLQFPLGPQEELFQILWARPLGVGRCIDWTVLE</sequence>
<gene>
    <name evidence="2" type="ORF">PVK06_017138</name>
</gene>
<reference evidence="2 3" key="1">
    <citation type="submission" date="2023-03" db="EMBL/GenBank/DDBJ databases">
        <title>WGS of Gossypium arboreum.</title>
        <authorList>
            <person name="Yu D."/>
        </authorList>
    </citation>
    <scope>NUCLEOTIDE SEQUENCE [LARGE SCALE GENOMIC DNA]</scope>
    <source>
        <tissue evidence="2">Leaf</tissue>
    </source>
</reference>
<protein>
    <submittedName>
        <fullName evidence="2">Uncharacterized protein</fullName>
    </submittedName>
</protein>
<keyword evidence="3" id="KW-1185">Reference proteome</keyword>
<evidence type="ECO:0000313" key="2">
    <source>
        <dbReference type="EMBL" id="KAK5833315.1"/>
    </source>
</evidence>
<comment type="caution">
    <text evidence="2">The sequence shown here is derived from an EMBL/GenBank/DDBJ whole genome shotgun (WGS) entry which is preliminary data.</text>
</comment>
<feature type="compositionally biased region" description="Polar residues" evidence="1">
    <location>
        <begin position="1"/>
        <end position="13"/>
    </location>
</feature>